<evidence type="ECO:0000256" key="1">
    <source>
        <dbReference type="ARBA" id="ARBA00004196"/>
    </source>
</evidence>
<dbReference type="EMBL" id="VLKT01000037">
    <property type="protein sequence ID" value="TWI29322.1"/>
    <property type="molecule type" value="Genomic_DNA"/>
</dbReference>
<comment type="subcellular location">
    <subcellularLocation>
        <location evidence="1">Cell envelope</location>
    </subcellularLocation>
</comment>
<evidence type="ECO:0000256" key="5">
    <source>
        <dbReference type="ARBA" id="ARBA00022729"/>
    </source>
</evidence>
<dbReference type="Pfam" id="PF01497">
    <property type="entry name" value="Peripla_BP_2"/>
    <property type="match status" value="1"/>
</dbReference>
<evidence type="ECO:0000313" key="8">
    <source>
        <dbReference type="Proteomes" id="UP000317122"/>
    </source>
</evidence>
<dbReference type="Proteomes" id="UP000317122">
    <property type="component" value="Unassembled WGS sequence"/>
</dbReference>
<feature type="domain" description="Fe/B12 periplasmic-binding" evidence="6">
    <location>
        <begin position="43"/>
        <end position="305"/>
    </location>
</feature>
<dbReference type="PROSITE" id="PS50983">
    <property type="entry name" value="FE_B12_PBP"/>
    <property type="match status" value="1"/>
</dbReference>
<comment type="similarity">
    <text evidence="2">Belongs to the bacterial solute-binding protein 8 family.</text>
</comment>
<dbReference type="AlphaFoldDB" id="A0A562NAV1"/>
<dbReference type="SUPFAM" id="SSF53807">
    <property type="entry name" value="Helical backbone' metal receptor"/>
    <property type="match status" value="1"/>
</dbReference>
<dbReference type="InterPro" id="IPR051313">
    <property type="entry name" value="Bact_iron-sidero_bind"/>
</dbReference>
<organism evidence="7 8">
    <name type="scientific">Mesorhizobium tianshanense</name>
    <dbReference type="NCBI Taxonomy" id="39844"/>
    <lineage>
        <taxon>Bacteria</taxon>
        <taxon>Pseudomonadati</taxon>
        <taxon>Pseudomonadota</taxon>
        <taxon>Alphaproteobacteria</taxon>
        <taxon>Hyphomicrobiales</taxon>
        <taxon>Phyllobacteriaceae</taxon>
        <taxon>Mesorhizobium</taxon>
    </lineage>
</organism>
<protein>
    <submittedName>
        <fullName evidence="7">Iron complex transport system substrate-binding protein</fullName>
    </submittedName>
</protein>
<keyword evidence="4" id="KW-0408">Iron</keyword>
<keyword evidence="4" id="KW-0410">Iron transport</keyword>
<comment type="caution">
    <text evidence="7">The sequence shown here is derived from an EMBL/GenBank/DDBJ whole genome shotgun (WGS) entry which is preliminary data.</text>
</comment>
<gene>
    <name evidence="7" type="ORF">IQ26_05158</name>
</gene>
<dbReference type="InterPro" id="IPR002491">
    <property type="entry name" value="ABC_transptr_periplasmic_BD"/>
</dbReference>
<dbReference type="GO" id="GO:0030288">
    <property type="term" value="C:outer membrane-bounded periplasmic space"/>
    <property type="evidence" value="ECO:0007669"/>
    <property type="project" value="TreeGrafter"/>
</dbReference>
<evidence type="ECO:0000313" key="7">
    <source>
        <dbReference type="EMBL" id="TWI29322.1"/>
    </source>
</evidence>
<evidence type="ECO:0000256" key="3">
    <source>
        <dbReference type="ARBA" id="ARBA00022448"/>
    </source>
</evidence>
<dbReference type="PANTHER" id="PTHR30532">
    <property type="entry name" value="IRON III DICITRATE-BINDING PERIPLASMIC PROTEIN"/>
    <property type="match status" value="1"/>
</dbReference>
<reference evidence="7 8" key="1">
    <citation type="journal article" date="2015" name="Stand. Genomic Sci.">
        <title>Genomic Encyclopedia of Bacterial and Archaeal Type Strains, Phase III: the genomes of soil and plant-associated and newly described type strains.</title>
        <authorList>
            <person name="Whitman W.B."/>
            <person name="Woyke T."/>
            <person name="Klenk H.P."/>
            <person name="Zhou Y."/>
            <person name="Lilburn T.G."/>
            <person name="Beck B.J."/>
            <person name="De Vos P."/>
            <person name="Vandamme P."/>
            <person name="Eisen J.A."/>
            <person name="Garrity G."/>
            <person name="Hugenholtz P."/>
            <person name="Kyrpides N.C."/>
        </authorList>
    </citation>
    <scope>NUCLEOTIDE SEQUENCE [LARGE SCALE GENOMIC DNA]</scope>
    <source>
        <strain evidence="7 8">CGMCC 1.2546</strain>
    </source>
</reference>
<evidence type="ECO:0000256" key="4">
    <source>
        <dbReference type="ARBA" id="ARBA00022496"/>
    </source>
</evidence>
<keyword evidence="8" id="KW-1185">Reference proteome</keyword>
<keyword evidence="5" id="KW-0732">Signal</keyword>
<sequence length="305" mass="32904">MNSLSRAMNNLPRATNHPPNRRQVLALAATAMLPIAARAASLRVAAIDWGMLETLLALGIEPVAATELIQFRKLAVEPEVPRSVTDLGLRGTPNYELLRIVAPDLVAISSFYEYQRPMLERIAPVFAQTVYEPGTPPYPLAEAATLALGEKLGRQAEAKRYVDETAVETTRLRAILPAAAGRPVFVISLGDSRHFRAFGRDSMFGDVLLRLGLENAWADVTRYSAAAPVGLEALARVPDASILVVSPLPADVGRSLPENALWNALPAVREGRVALLEPINHFGCLPSARRFARLVSAALAGQTHG</sequence>
<name>A0A562NAV1_9HYPH</name>
<dbReference type="GO" id="GO:1901678">
    <property type="term" value="P:iron coordination entity transport"/>
    <property type="evidence" value="ECO:0007669"/>
    <property type="project" value="UniProtKB-ARBA"/>
</dbReference>
<evidence type="ECO:0000256" key="2">
    <source>
        <dbReference type="ARBA" id="ARBA00008814"/>
    </source>
</evidence>
<dbReference type="PRINTS" id="PR01715">
    <property type="entry name" value="FERRIBNDNGPP"/>
</dbReference>
<keyword evidence="3" id="KW-0813">Transport</keyword>
<dbReference type="CDD" id="cd01146">
    <property type="entry name" value="FhuD"/>
    <property type="match status" value="1"/>
</dbReference>
<proteinExistence type="inferred from homology"/>
<dbReference type="Gene3D" id="3.40.50.1980">
    <property type="entry name" value="Nitrogenase molybdenum iron protein domain"/>
    <property type="match status" value="2"/>
</dbReference>
<dbReference type="PANTHER" id="PTHR30532:SF1">
    <property type="entry name" value="IRON(3+)-HYDROXAMATE-BINDING PROTEIN FHUD"/>
    <property type="match status" value="1"/>
</dbReference>
<dbReference type="RefSeq" id="WP_240547229.1">
    <property type="nucleotide sequence ID" value="NZ_BSPF01000085.1"/>
</dbReference>
<evidence type="ECO:0000259" key="6">
    <source>
        <dbReference type="PROSITE" id="PS50983"/>
    </source>
</evidence>
<accession>A0A562NAV1</accession>
<keyword evidence="4" id="KW-0406">Ion transport</keyword>